<name>A0ABX1Y508_9BACL</name>
<gene>
    <name evidence="2" type="ORF">GC098_28715</name>
</gene>
<feature type="coiled-coil region" evidence="1">
    <location>
        <begin position="15"/>
        <end position="45"/>
    </location>
</feature>
<reference evidence="2 3" key="1">
    <citation type="submission" date="2019-10" db="EMBL/GenBank/DDBJ databases">
        <title>Description of Paenibacillus terrestris sp. nov.</title>
        <authorList>
            <person name="Carlier A."/>
            <person name="Qi S."/>
        </authorList>
    </citation>
    <scope>NUCLEOTIDE SEQUENCE [LARGE SCALE GENOMIC DNA]</scope>
    <source>
        <strain evidence="2 3">LMG 31458</strain>
    </source>
</reference>
<proteinExistence type="predicted"/>
<accession>A0ABX1Y508</accession>
<keyword evidence="1" id="KW-0175">Coiled coil</keyword>
<evidence type="ECO:0000313" key="3">
    <source>
        <dbReference type="Proteomes" id="UP000616779"/>
    </source>
</evidence>
<keyword evidence="3" id="KW-1185">Reference proteome</keyword>
<evidence type="ECO:0000256" key="1">
    <source>
        <dbReference type="SAM" id="Coils"/>
    </source>
</evidence>
<comment type="caution">
    <text evidence="2">The sequence shown here is derived from an EMBL/GenBank/DDBJ whole genome shotgun (WGS) entry which is preliminary data.</text>
</comment>
<organism evidence="2 3">
    <name type="scientific">Paenibacillus phytorum</name>
    <dbReference type="NCBI Taxonomy" id="2654977"/>
    <lineage>
        <taxon>Bacteria</taxon>
        <taxon>Bacillati</taxon>
        <taxon>Bacillota</taxon>
        <taxon>Bacilli</taxon>
        <taxon>Bacillales</taxon>
        <taxon>Paenibacillaceae</taxon>
        <taxon>Paenibacillus</taxon>
    </lineage>
</organism>
<evidence type="ECO:0000313" key="2">
    <source>
        <dbReference type="EMBL" id="NOU75321.1"/>
    </source>
</evidence>
<sequence>MSMEGVKEFIVNGSYVRLKHEMEKLIHLKDQIREEQDNLNLKRIEWTDVGVVGEFTTNKRYRYNHKELKIFLFDLGILPLVATFIECTDLTDTEIEMVGKLQIPGEKYLHYSPNKLGKYKEDEIIGQVAPSVETTLTEKVSLWKETYLKFEVLNKMWEKQRKNALADQELILSKKVSFEYGTISLQETSEKYRVKDLFELLNNERLLEVAKIDLAKIIEFTARGLIKISELNKYRGVIDVQRKYILMTLQKEKQKRYYWDRRLEILSKLSL</sequence>
<dbReference type="EMBL" id="WHOA01000204">
    <property type="protein sequence ID" value="NOU75321.1"/>
    <property type="molecule type" value="Genomic_DNA"/>
</dbReference>
<protein>
    <submittedName>
        <fullName evidence="2">Uncharacterized protein</fullName>
    </submittedName>
</protein>
<dbReference type="Proteomes" id="UP000616779">
    <property type="component" value="Unassembled WGS sequence"/>
</dbReference>
<dbReference type="RefSeq" id="WP_171646832.1">
    <property type="nucleotide sequence ID" value="NZ_WHOA01000204.1"/>
</dbReference>